<dbReference type="SUPFAM" id="SSF160719">
    <property type="entry name" value="gpW/gp25-like"/>
    <property type="match status" value="1"/>
</dbReference>
<dbReference type="EMBL" id="MRTP01000001">
    <property type="protein sequence ID" value="OMF57848.1"/>
    <property type="molecule type" value="Genomic_DNA"/>
</dbReference>
<dbReference type="STRING" id="297318.BK138_04500"/>
<comment type="caution">
    <text evidence="1">The sequence shown here is derived from an EMBL/GenBank/DDBJ whole genome shotgun (WGS) entry which is preliminary data.</text>
</comment>
<dbReference type="Pfam" id="PF10934">
    <property type="entry name" value="Sheath_initiator"/>
    <property type="match status" value="1"/>
</dbReference>
<protein>
    <submittedName>
        <fullName evidence="1">Terminase</fullName>
    </submittedName>
</protein>
<evidence type="ECO:0000313" key="2">
    <source>
        <dbReference type="Proteomes" id="UP000187172"/>
    </source>
</evidence>
<proteinExistence type="predicted"/>
<dbReference type="AlphaFoldDB" id="A0A1R1F170"/>
<dbReference type="RefSeq" id="WP_076166426.1">
    <property type="nucleotide sequence ID" value="NZ_MRTP01000001.1"/>
</dbReference>
<sequence>MALSPLRNREERFVEVKHLSAPSRTYSLDFDTGEVGGRIIDGQEALRQWIRKAILTARYRYLIYDSQYGCELESLLGQDISHQLLKSEITRVITEAILADDRVTSVEQFAIVRDGDRLFVTFTVWTSEGILEQEVTI</sequence>
<keyword evidence="2" id="KW-1185">Reference proteome</keyword>
<evidence type="ECO:0000313" key="1">
    <source>
        <dbReference type="EMBL" id="OMF57848.1"/>
    </source>
</evidence>
<organism evidence="1 2">
    <name type="scientific">Paenibacillus rhizosphaerae</name>
    <dbReference type="NCBI Taxonomy" id="297318"/>
    <lineage>
        <taxon>Bacteria</taxon>
        <taxon>Bacillati</taxon>
        <taxon>Bacillota</taxon>
        <taxon>Bacilli</taxon>
        <taxon>Bacillales</taxon>
        <taxon>Paenibacillaceae</taxon>
        <taxon>Paenibacillus</taxon>
    </lineage>
</organism>
<dbReference type="Proteomes" id="UP000187172">
    <property type="component" value="Unassembled WGS sequence"/>
</dbReference>
<reference evidence="1 2" key="1">
    <citation type="submission" date="2016-11" db="EMBL/GenBank/DDBJ databases">
        <title>Paenibacillus species isolates.</title>
        <authorList>
            <person name="Beno S.M."/>
        </authorList>
    </citation>
    <scope>NUCLEOTIDE SEQUENCE [LARGE SCALE GENOMIC DNA]</scope>
    <source>
        <strain evidence="1 2">FSL R5-0378</strain>
    </source>
</reference>
<gene>
    <name evidence="1" type="ORF">BK138_04500</name>
</gene>
<accession>A0A1R1F170</accession>
<dbReference type="InterPro" id="IPR020288">
    <property type="entry name" value="Sheath_initiator"/>
</dbReference>
<name>A0A1R1F170_9BACL</name>
<dbReference type="Gene3D" id="3.10.450.40">
    <property type="match status" value="1"/>
</dbReference>